<dbReference type="AlphaFoldDB" id="A0A516ZA24"/>
<dbReference type="GO" id="GO:0015935">
    <property type="term" value="C:small ribosomal subunit"/>
    <property type="evidence" value="ECO:0007669"/>
    <property type="project" value="InterPro"/>
</dbReference>
<evidence type="ECO:0000256" key="11">
    <source>
        <dbReference type="SAM" id="MobiDB-lite"/>
    </source>
</evidence>
<dbReference type="InterPro" id="IPR020568">
    <property type="entry name" value="Ribosomal_Su5_D2-typ_SF"/>
</dbReference>
<evidence type="ECO:0000256" key="9">
    <source>
        <dbReference type="HAMAP-Rule" id="MF_01307"/>
    </source>
</evidence>
<dbReference type="GO" id="GO:0006412">
    <property type="term" value="P:translation"/>
    <property type="evidence" value="ECO:0007669"/>
    <property type="project" value="UniProtKB-UniRule"/>
</dbReference>
<reference evidence="13" key="1">
    <citation type="journal article" date="2019" name="J. Phycol.">
        <title>Dictyochophyceae plastid genomes reveal unusual variability of their organization.</title>
        <authorList>
            <person name="Han K.Y."/>
            <person name="Maciszewski K."/>
            <person name="Graf L."/>
            <person name="Yang J.H."/>
            <person name="Andersen R.A."/>
            <person name="Karnkowska A."/>
            <person name="Yoon H.S."/>
        </authorList>
    </citation>
    <scope>NUCLEOTIDE SEQUENCE</scope>
</reference>
<dbReference type="Pfam" id="PF00333">
    <property type="entry name" value="Ribosomal_S5"/>
    <property type="match status" value="1"/>
</dbReference>
<comment type="subunit">
    <text evidence="7 9">Part of the 30S ribosomal subunit. Contacts protein S4.</text>
</comment>
<dbReference type="Gene3D" id="3.30.160.20">
    <property type="match status" value="1"/>
</dbReference>
<dbReference type="InterPro" id="IPR013810">
    <property type="entry name" value="Ribosomal_uS5_N"/>
</dbReference>
<evidence type="ECO:0000256" key="8">
    <source>
        <dbReference type="ARBA" id="ARBA00035156"/>
    </source>
</evidence>
<evidence type="ECO:0000256" key="1">
    <source>
        <dbReference type="ARBA" id="ARBA00002524"/>
    </source>
</evidence>
<dbReference type="InterPro" id="IPR005712">
    <property type="entry name" value="Ribosomal_uS5_bac-type"/>
</dbReference>
<dbReference type="EMBL" id="MK518352">
    <property type="protein sequence ID" value="QDR24543.1"/>
    <property type="molecule type" value="Genomic_DNA"/>
</dbReference>
<evidence type="ECO:0000256" key="7">
    <source>
        <dbReference type="ARBA" id="ARBA00025844"/>
    </source>
</evidence>
<feature type="domain" description="S5 DRBM" evidence="12">
    <location>
        <begin position="23"/>
        <end position="86"/>
    </location>
</feature>
<evidence type="ECO:0000256" key="6">
    <source>
        <dbReference type="ARBA" id="ARBA00023274"/>
    </source>
</evidence>
<dbReference type="GeneID" id="41657401"/>
<keyword evidence="3 9" id="KW-0699">rRNA-binding</keyword>
<dbReference type="InterPro" id="IPR014721">
    <property type="entry name" value="Ribsml_uS5_D2-typ_fold_subgr"/>
</dbReference>
<dbReference type="GO" id="GO:0019843">
    <property type="term" value="F:rRNA binding"/>
    <property type="evidence" value="ECO:0007669"/>
    <property type="project" value="UniProtKB-UniRule"/>
</dbReference>
<dbReference type="SUPFAM" id="SSF54211">
    <property type="entry name" value="Ribosomal protein S5 domain 2-like"/>
    <property type="match status" value="1"/>
</dbReference>
<evidence type="ECO:0000313" key="13">
    <source>
        <dbReference type="EMBL" id="QDR24543.1"/>
    </source>
</evidence>
<sequence>MVNSKENETRPRNRRQNTPREKWSERVIQISRVTKVCKGGKKLSFRAVVVIGNENGQVGLGVGKADDVVMAITKAITDARRSIIKIFLTKTKTLPHVITGRFGACEVFIKPASQGTGVIAGSSIRTVLELAGVKNISAKQLGSDNLLNNAHATLTALKNLKNPAIAAAERNLPIERFYS</sequence>
<comment type="similarity">
    <text evidence="2 9 10">Belongs to the universal ribosomal protein uS5 family.</text>
</comment>
<evidence type="ECO:0000256" key="2">
    <source>
        <dbReference type="ARBA" id="ARBA00008945"/>
    </source>
</evidence>
<dbReference type="PANTHER" id="PTHR48277">
    <property type="entry name" value="MITOCHONDRIAL RIBOSOMAL PROTEIN S5"/>
    <property type="match status" value="1"/>
</dbReference>
<dbReference type="NCBIfam" id="TIGR01021">
    <property type="entry name" value="rpsE_bact"/>
    <property type="match status" value="1"/>
</dbReference>
<dbReference type="SUPFAM" id="SSF54768">
    <property type="entry name" value="dsRNA-binding domain-like"/>
    <property type="match status" value="1"/>
</dbReference>
<comment type="subcellular location">
    <subcellularLocation>
        <location evidence="9">Plastid</location>
        <location evidence="9">Chloroplast</location>
    </subcellularLocation>
</comment>
<dbReference type="FunFam" id="3.30.160.20:FF:000001">
    <property type="entry name" value="30S ribosomal protein S5"/>
    <property type="match status" value="1"/>
</dbReference>
<keyword evidence="5 9" id="KW-0689">Ribosomal protein</keyword>
<evidence type="ECO:0000256" key="4">
    <source>
        <dbReference type="ARBA" id="ARBA00022884"/>
    </source>
</evidence>
<keyword evidence="13" id="KW-0934">Plastid</keyword>
<comment type="domain">
    <text evidence="9">The N-terminal domain interacts with the head of the 30S subunit; the C-terminal domain interacts with the body and contacts protein S4. The interaction surface between S4 and S5 is involved in control of translational fidelity.</text>
</comment>
<dbReference type="Pfam" id="PF03719">
    <property type="entry name" value="Ribosomal_S5_C"/>
    <property type="match status" value="1"/>
</dbReference>
<dbReference type="HAMAP" id="MF_01307_B">
    <property type="entry name" value="Ribosomal_uS5_B"/>
    <property type="match status" value="1"/>
</dbReference>
<dbReference type="PROSITE" id="PS50881">
    <property type="entry name" value="S5_DSRBD"/>
    <property type="match status" value="1"/>
</dbReference>
<dbReference type="RefSeq" id="YP_009684457.1">
    <property type="nucleotide sequence ID" value="NC_044407.1"/>
</dbReference>
<dbReference type="GO" id="GO:0003735">
    <property type="term" value="F:structural constituent of ribosome"/>
    <property type="evidence" value="ECO:0007669"/>
    <property type="project" value="UniProtKB-UniRule"/>
</dbReference>
<keyword evidence="4 9" id="KW-0694">RNA-binding</keyword>
<dbReference type="InterPro" id="IPR000851">
    <property type="entry name" value="Ribosomal_uS5"/>
</dbReference>
<evidence type="ECO:0000256" key="3">
    <source>
        <dbReference type="ARBA" id="ARBA00022730"/>
    </source>
</evidence>
<dbReference type="GO" id="GO:0042254">
    <property type="term" value="P:ribosome biogenesis"/>
    <property type="evidence" value="ECO:0007669"/>
    <property type="project" value="UniProtKB-ARBA"/>
</dbReference>
<dbReference type="InterPro" id="IPR018192">
    <property type="entry name" value="Ribosomal_uS5_N_CS"/>
</dbReference>
<dbReference type="InterPro" id="IPR005324">
    <property type="entry name" value="Ribosomal_uS5_C"/>
</dbReference>
<dbReference type="FunFam" id="3.30.230.10:FF:000002">
    <property type="entry name" value="30S ribosomal protein S5"/>
    <property type="match status" value="1"/>
</dbReference>
<protein>
    <recommendedName>
        <fullName evidence="8 9">Small ribosomal subunit protein uS5c</fullName>
    </recommendedName>
</protein>
<keyword evidence="13" id="KW-0150">Chloroplast</keyword>
<gene>
    <name evidence="9 13" type="primary">rps5</name>
</gene>
<name>A0A516ZA24_9STRA</name>
<proteinExistence type="inferred from homology"/>
<dbReference type="GO" id="GO:0009507">
    <property type="term" value="C:chloroplast"/>
    <property type="evidence" value="ECO:0007669"/>
    <property type="project" value="UniProtKB-SubCell"/>
</dbReference>
<organism evidence="13">
    <name type="scientific">Florenciella parvula</name>
    <dbReference type="NCBI Taxonomy" id="236787"/>
    <lineage>
        <taxon>Eukaryota</taxon>
        <taxon>Sar</taxon>
        <taxon>Stramenopiles</taxon>
        <taxon>Ochrophyta</taxon>
        <taxon>Dictyochophyceae</taxon>
        <taxon>Florenciellales</taxon>
        <taxon>Florenciella</taxon>
    </lineage>
</organism>
<evidence type="ECO:0000259" key="12">
    <source>
        <dbReference type="PROSITE" id="PS50881"/>
    </source>
</evidence>
<dbReference type="PANTHER" id="PTHR48277:SF1">
    <property type="entry name" value="MITOCHONDRIAL RIBOSOMAL PROTEIN S5"/>
    <property type="match status" value="1"/>
</dbReference>
<dbReference type="PROSITE" id="PS00585">
    <property type="entry name" value="RIBOSOMAL_S5"/>
    <property type="match status" value="1"/>
</dbReference>
<keyword evidence="6 9" id="KW-0687">Ribonucleoprotein</keyword>
<accession>A0A516ZA24</accession>
<dbReference type="Gene3D" id="3.30.230.10">
    <property type="match status" value="1"/>
</dbReference>
<feature type="region of interest" description="Disordered" evidence="11">
    <location>
        <begin position="1"/>
        <end position="23"/>
    </location>
</feature>
<evidence type="ECO:0000256" key="5">
    <source>
        <dbReference type="ARBA" id="ARBA00022980"/>
    </source>
</evidence>
<geneLocation type="chloroplast" evidence="13"/>
<feature type="compositionally biased region" description="Basic and acidic residues" evidence="11">
    <location>
        <begin position="1"/>
        <end position="11"/>
    </location>
</feature>
<evidence type="ECO:0000256" key="10">
    <source>
        <dbReference type="RuleBase" id="RU003823"/>
    </source>
</evidence>
<comment type="function">
    <text evidence="1 9">With S4 and S12 plays an important role in translational accuracy.</text>
</comment>